<evidence type="ECO:0000256" key="1">
    <source>
        <dbReference type="SAM" id="MobiDB-lite"/>
    </source>
</evidence>
<feature type="compositionally biased region" description="Low complexity" evidence="1">
    <location>
        <begin position="23"/>
        <end position="36"/>
    </location>
</feature>
<accession>A0A640SE03</accession>
<dbReference type="AlphaFoldDB" id="A0A640SE03"/>
<comment type="caution">
    <text evidence="2">The sequence shown here is derived from an EMBL/GenBank/DDBJ whole genome shotgun (WGS) entry which is preliminary data.</text>
</comment>
<reference evidence="2 3" key="1">
    <citation type="submission" date="2019-12" db="EMBL/GenBank/DDBJ databases">
        <title>Whole genome shotgun sequence of Streptomyces caniferus NBRC 15389.</title>
        <authorList>
            <person name="Ichikawa N."/>
            <person name="Kimura A."/>
            <person name="Kitahashi Y."/>
            <person name="Komaki H."/>
            <person name="Tamura T."/>
        </authorList>
    </citation>
    <scope>NUCLEOTIDE SEQUENCE [LARGE SCALE GENOMIC DNA]</scope>
    <source>
        <strain evidence="2 3">NBRC 15389</strain>
    </source>
</reference>
<evidence type="ECO:0000313" key="3">
    <source>
        <dbReference type="Proteomes" id="UP000435837"/>
    </source>
</evidence>
<dbReference type="EMBL" id="BLIN01000005">
    <property type="protein sequence ID" value="GFE09407.1"/>
    <property type="molecule type" value="Genomic_DNA"/>
</dbReference>
<organism evidence="2 3">
    <name type="scientific">Streptomyces caniferus</name>
    <dbReference type="NCBI Taxonomy" id="285557"/>
    <lineage>
        <taxon>Bacteria</taxon>
        <taxon>Bacillati</taxon>
        <taxon>Actinomycetota</taxon>
        <taxon>Actinomycetes</taxon>
        <taxon>Kitasatosporales</taxon>
        <taxon>Streptomycetaceae</taxon>
        <taxon>Streptomyces</taxon>
    </lineage>
</organism>
<feature type="region of interest" description="Disordered" evidence="1">
    <location>
        <begin position="23"/>
        <end position="91"/>
    </location>
</feature>
<name>A0A640SE03_9ACTN</name>
<proteinExistence type="predicted"/>
<feature type="compositionally biased region" description="Basic and acidic residues" evidence="1">
    <location>
        <begin position="63"/>
        <end position="76"/>
    </location>
</feature>
<protein>
    <submittedName>
        <fullName evidence="2">Uncharacterized protein</fullName>
    </submittedName>
</protein>
<gene>
    <name evidence="2" type="ORF">Scani_56750</name>
</gene>
<feature type="compositionally biased region" description="Low complexity" evidence="1">
    <location>
        <begin position="82"/>
        <end position="91"/>
    </location>
</feature>
<sequence>MPPGRGGKSFVTIKVLCTMVSRRSVSAVRARQYRSAGGRGRPTPPRPSLVYGRDQPPPASCGEHARAAADRAAGPRDRRRPPTGNGRRTMR</sequence>
<dbReference type="Proteomes" id="UP000435837">
    <property type="component" value="Unassembled WGS sequence"/>
</dbReference>
<evidence type="ECO:0000313" key="2">
    <source>
        <dbReference type="EMBL" id="GFE09407.1"/>
    </source>
</evidence>